<feature type="compositionally biased region" description="Polar residues" evidence="1">
    <location>
        <begin position="128"/>
        <end position="148"/>
    </location>
</feature>
<name>Q23KD2_TETTS</name>
<dbReference type="OrthoDB" id="311825at2759"/>
<dbReference type="OMA" id="AQSFKQY"/>
<sequence length="174" mass="20292">MSSKLPYPRIEGKVIHYVSNGSGRDSYIWKVNGGLFKEKLEDPKGFEIGTFNGKRHYKQPNNYLPAKHIHYRTDGTGRDSYINVDEGGLSQYSWKRHNFIRNLRGYDKINYSTSEDFFTKLQFSRPQSGQVSNRQLMDSQMRTTQRLSQPKVREDPYKHARIQSAHPGLRTLYG</sequence>
<evidence type="ECO:0000313" key="3">
    <source>
        <dbReference type="Proteomes" id="UP000009168"/>
    </source>
</evidence>
<gene>
    <name evidence="2" type="ORF">TTHERM_00194030</name>
</gene>
<dbReference type="RefSeq" id="XP_001017156.2">
    <property type="nucleotide sequence ID" value="XM_001017156.3"/>
</dbReference>
<keyword evidence="3" id="KW-1185">Reference proteome</keyword>
<dbReference type="GeneID" id="7844632"/>
<dbReference type="AlphaFoldDB" id="Q23KD2"/>
<dbReference type="HOGENOM" id="CLU_110498_0_0_1"/>
<feature type="region of interest" description="Disordered" evidence="1">
    <location>
        <begin position="128"/>
        <end position="158"/>
    </location>
</feature>
<reference evidence="3" key="1">
    <citation type="journal article" date="2006" name="PLoS Biol.">
        <title>Macronuclear genome sequence of the ciliate Tetrahymena thermophila, a model eukaryote.</title>
        <authorList>
            <person name="Eisen J.A."/>
            <person name="Coyne R.S."/>
            <person name="Wu M."/>
            <person name="Wu D."/>
            <person name="Thiagarajan M."/>
            <person name="Wortman J.R."/>
            <person name="Badger J.H."/>
            <person name="Ren Q."/>
            <person name="Amedeo P."/>
            <person name="Jones K.M."/>
            <person name="Tallon L.J."/>
            <person name="Delcher A.L."/>
            <person name="Salzberg S.L."/>
            <person name="Silva J.C."/>
            <person name="Haas B.J."/>
            <person name="Majoros W.H."/>
            <person name="Farzad M."/>
            <person name="Carlton J.M."/>
            <person name="Smith R.K. Jr."/>
            <person name="Garg J."/>
            <person name="Pearlman R.E."/>
            <person name="Karrer K.M."/>
            <person name="Sun L."/>
            <person name="Manning G."/>
            <person name="Elde N.C."/>
            <person name="Turkewitz A.P."/>
            <person name="Asai D.J."/>
            <person name="Wilkes D.E."/>
            <person name="Wang Y."/>
            <person name="Cai H."/>
            <person name="Collins K."/>
            <person name="Stewart B.A."/>
            <person name="Lee S.R."/>
            <person name="Wilamowska K."/>
            <person name="Weinberg Z."/>
            <person name="Ruzzo W.L."/>
            <person name="Wloga D."/>
            <person name="Gaertig J."/>
            <person name="Frankel J."/>
            <person name="Tsao C.-C."/>
            <person name="Gorovsky M.A."/>
            <person name="Keeling P.J."/>
            <person name="Waller R.F."/>
            <person name="Patron N.J."/>
            <person name="Cherry J.M."/>
            <person name="Stover N.A."/>
            <person name="Krieger C.J."/>
            <person name="del Toro C."/>
            <person name="Ryder H.F."/>
            <person name="Williamson S.C."/>
            <person name="Barbeau R.A."/>
            <person name="Hamilton E.P."/>
            <person name="Orias E."/>
        </authorList>
    </citation>
    <scope>NUCLEOTIDE SEQUENCE [LARGE SCALE GENOMIC DNA]</scope>
    <source>
        <strain evidence="3">SB210</strain>
    </source>
</reference>
<organism evidence="2 3">
    <name type="scientific">Tetrahymena thermophila (strain SB210)</name>
    <dbReference type="NCBI Taxonomy" id="312017"/>
    <lineage>
        <taxon>Eukaryota</taxon>
        <taxon>Sar</taxon>
        <taxon>Alveolata</taxon>
        <taxon>Ciliophora</taxon>
        <taxon>Intramacronucleata</taxon>
        <taxon>Oligohymenophorea</taxon>
        <taxon>Hymenostomatida</taxon>
        <taxon>Tetrahymenina</taxon>
        <taxon>Tetrahymenidae</taxon>
        <taxon>Tetrahymena</taxon>
    </lineage>
</organism>
<dbReference type="InParanoid" id="Q23KD2"/>
<evidence type="ECO:0000313" key="2">
    <source>
        <dbReference type="EMBL" id="EAR96911.2"/>
    </source>
</evidence>
<accession>Q23KD2</accession>
<evidence type="ECO:0000256" key="1">
    <source>
        <dbReference type="SAM" id="MobiDB-lite"/>
    </source>
</evidence>
<dbReference type="Proteomes" id="UP000009168">
    <property type="component" value="Unassembled WGS sequence"/>
</dbReference>
<protein>
    <submittedName>
        <fullName evidence="2">Uncharacterized protein</fullName>
    </submittedName>
</protein>
<dbReference type="EMBL" id="GG662673">
    <property type="protein sequence ID" value="EAR96911.2"/>
    <property type="molecule type" value="Genomic_DNA"/>
</dbReference>
<dbReference type="eggNOG" id="ENOG502SUAT">
    <property type="taxonomic scope" value="Eukaryota"/>
</dbReference>
<proteinExistence type="predicted"/>
<dbReference type="KEGG" id="tet:TTHERM_00194030"/>